<evidence type="ECO:0000313" key="1">
    <source>
        <dbReference type="EMBL" id="RHB77779.1"/>
    </source>
</evidence>
<accession>A0A413XIQ6</accession>
<dbReference type="Proteomes" id="UP000286114">
    <property type="component" value="Unassembled WGS sequence"/>
</dbReference>
<reference evidence="1 2" key="1">
    <citation type="submission" date="2018-08" db="EMBL/GenBank/DDBJ databases">
        <title>A genome reference for cultivated species of the human gut microbiota.</title>
        <authorList>
            <person name="Zou Y."/>
            <person name="Xue W."/>
            <person name="Luo G."/>
        </authorList>
    </citation>
    <scope>NUCLEOTIDE SEQUENCE [LARGE SCALE GENOMIC DNA]</scope>
    <source>
        <strain evidence="1 2">AM39-1</strain>
    </source>
</reference>
<dbReference type="EMBL" id="QSHA01000001">
    <property type="protein sequence ID" value="RHB77779.1"/>
    <property type="molecule type" value="Genomic_DNA"/>
</dbReference>
<dbReference type="RefSeq" id="WP_117589089.1">
    <property type="nucleotide sequence ID" value="NZ_JAQCQQ010000001.1"/>
</dbReference>
<gene>
    <name evidence="1" type="ORF">DW873_02025</name>
</gene>
<name>A0A413XIQ6_BACUN</name>
<sequence length="858" mass="92681">MKNKYYLYGLFAAALTLTGCDYNEDHFPGYDELAQPKDVWNDTITLADADYKTIAGIEANKELALSKDPEGETFKAALEAVAGNKYFTEEAPAVWYLPAYIASKYPYMDDNSKVTVHYKNYENLPEYLKAFNGMKAYDMNSDDYKVVWGDKVSVSYISPSTLNKIPAALKEGVAKPADGEMRMVNYAYSETEPSFGGGEGEPEVTYTPISEIVAGESEGEYNVKGEVIATYGRGFLLSDKTASILVYLNAPANYSVGDVVTVTGTTSKYSGLMQFPQSSTVTLIERSEEFAYPAAQAMTGAEMDAWTASAAVKYVSITGKLTINKEKGYYNLVVDGATRQGSLSYPVAGLVDDALDGQNVTAIGYLIGYNGSFVNMMTTSVVAAGSQSEYIPVGVVALSAAGDYQVKGTVAALYGRGFLLNDGTGSILVYLNKESENKVGDVVTVSGTTSPYAGFMQFGKNIKMEKVGESTFKYPAVRTLTGADMDAYLEMPYVTYVEYVGTLKIEGNYLNVTIDGAETAVGSLSYAQVDPALNGKKVVVTGYSIGVSGGKFVNTMVVTVKDAAAAAKAYAAVTRAAATRAAVKANTSALYRYNASSQSWSKYSTDEAEVAVLQPADYDKMGYSYVSKPAETMPVYLKQAYPYAKTDDVVAVAYYADKNSNLAVTEFKFDGATWIETTIAVPTTITFQKANGEWVEARVYFESTFLGGDSGGFVAEDIELSGLTKIWSLESSYGWKGTGFLSENKKTESYLVSPEIDLSKAAAPSVVFDCAINYLKGAERSENFNLLISTDYAGDAASASWKTLEVTGWPAEDSWAFVTVDPLSLADYVGKKIRLAFHYKSTSTTACTVEVKNMSVKE</sequence>
<dbReference type="PROSITE" id="PS51257">
    <property type="entry name" value="PROKAR_LIPOPROTEIN"/>
    <property type="match status" value="1"/>
</dbReference>
<dbReference type="NCBIfam" id="NF038128">
    <property type="entry name" value="choice_anch_J"/>
    <property type="match status" value="1"/>
</dbReference>
<proteinExistence type="predicted"/>
<evidence type="ECO:0008006" key="3">
    <source>
        <dbReference type="Google" id="ProtNLM"/>
    </source>
</evidence>
<organism evidence="1 2">
    <name type="scientific">Bacteroides uniformis</name>
    <dbReference type="NCBI Taxonomy" id="820"/>
    <lineage>
        <taxon>Bacteria</taxon>
        <taxon>Pseudomonadati</taxon>
        <taxon>Bacteroidota</taxon>
        <taxon>Bacteroidia</taxon>
        <taxon>Bacteroidales</taxon>
        <taxon>Bacteroidaceae</taxon>
        <taxon>Bacteroides</taxon>
    </lineage>
</organism>
<protein>
    <recommendedName>
        <fullName evidence="3">Nucleic acid-binding domain protein</fullName>
    </recommendedName>
</protein>
<evidence type="ECO:0000313" key="2">
    <source>
        <dbReference type="Proteomes" id="UP000286114"/>
    </source>
</evidence>
<comment type="caution">
    <text evidence="1">The sequence shown here is derived from an EMBL/GenBank/DDBJ whole genome shotgun (WGS) entry which is preliminary data.</text>
</comment>
<dbReference type="AlphaFoldDB" id="A0A413XIQ6"/>